<dbReference type="Pfam" id="PF07762">
    <property type="entry name" value="DUF1618"/>
    <property type="match status" value="1"/>
</dbReference>
<keyword evidence="3" id="KW-1185">Reference proteome</keyword>
<accession>A0A8T0TLC2</accession>
<dbReference type="EMBL" id="CM029043">
    <property type="protein sequence ID" value="KAG2610997.1"/>
    <property type="molecule type" value="Genomic_DNA"/>
</dbReference>
<organism evidence="2 3">
    <name type="scientific">Panicum virgatum</name>
    <name type="common">Blackwell switchgrass</name>
    <dbReference type="NCBI Taxonomy" id="38727"/>
    <lineage>
        <taxon>Eukaryota</taxon>
        <taxon>Viridiplantae</taxon>
        <taxon>Streptophyta</taxon>
        <taxon>Embryophyta</taxon>
        <taxon>Tracheophyta</taxon>
        <taxon>Spermatophyta</taxon>
        <taxon>Magnoliopsida</taxon>
        <taxon>Liliopsida</taxon>
        <taxon>Poales</taxon>
        <taxon>Poaceae</taxon>
        <taxon>PACMAD clade</taxon>
        <taxon>Panicoideae</taxon>
        <taxon>Panicodae</taxon>
        <taxon>Paniceae</taxon>
        <taxon>Panicinae</taxon>
        <taxon>Panicum</taxon>
        <taxon>Panicum sect. Hiantes</taxon>
    </lineage>
</organism>
<evidence type="ECO:0000259" key="1">
    <source>
        <dbReference type="Pfam" id="PF07762"/>
    </source>
</evidence>
<feature type="domain" description="DUF1618" evidence="1">
    <location>
        <begin position="238"/>
        <end position="385"/>
    </location>
</feature>
<dbReference type="InterPro" id="IPR011676">
    <property type="entry name" value="DUF1618"/>
</dbReference>
<comment type="caution">
    <text evidence="2">The sequence shown here is derived from an EMBL/GenBank/DDBJ whole genome shotgun (WGS) entry which is preliminary data.</text>
</comment>
<dbReference type="PANTHER" id="PTHR33074">
    <property type="entry name" value="EXPRESSED PROTEIN-RELATED"/>
    <property type="match status" value="1"/>
</dbReference>
<proteinExistence type="predicted"/>
<reference evidence="2" key="1">
    <citation type="submission" date="2020-05" db="EMBL/GenBank/DDBJ databases">
        <title>WGS assembly of Panicum virgatum.</title>
        <authorList>
            <person name="Lovell J.T."/>
            <person name="Jenkins J."/>
            <person name="Shu S."/>
            <person name="Juenger T.E."/>
            <person name="Schmutz J."/>
        </authorList>
    </citation>
    <scope>NUCLEOTIDE SEQUENCE</scope>
    <source>
        <strain evidence="2">AP13</strain>
    </source>
</reference>
<sequence length="442" mass="48798">MSICGLHPSSAHPPALSADDAAAAQENLPFVLVELKAYVAKRDNATTAFSETCDGKKIQVTCCLRRPPRVSYVCVHSPDAAEINMEPTVLATEEGFILIRVTIGAKGGQQKKNIDYYVYQADGAGGPSLTLLPRPPTGYSFNASNIGILVCRPDDDDQSGFFLQPHRPDDNKGYIVVGLHRKLGQPPGHFTLCIYDEKDGFWKTHPVSLSLQEQGNDFAHINCKVIAIGGRSGTMAFVDLWRGIIFCDVCMDAPLLSYVKLPEPLKRTKILQGDSRLCRDIAVVGNRLKYVELQVRYKASVVFKDHCVTNGWVAAIWSRPASSVSTEGWQEQSWVMDATGLKVDSEHLNLLPKVQNDEGCILPPFLRVYICQPVLGLGDGKDIIYFTVKRNRGDADGWVVSVDLENKEVLGVAPFAAQRYIVINHAYMSSRISRYMSEYAGD</sequence>
<dbReference type="Proteomes" id="UP000823388">
    <property type="component" value="Chromosome 4K"/>
</dbReference>
<name>A0A8T0TLC2_PANVG</name>
<evidence type="ECO:0000313" key="2">
    <source>
        <dbReference type="EMBL" id="KAG2610997.1"/>
    </source>
</evidence>
<protein>
    <recommendedName>
        <fullName evidence="1">DUF1618 domain-containing protein</fullName>
    </recommendedName>
</protein>
<evidence type="ECO:0000313" key="3">
    <source>
        <dbReference type="Proteomes" id="UP000823388"/>
    </source>
</evidence>
<gene>
    <name evidence="2" type="ORF">PVAP13_4KG119000</name>
</gene>
<dbReference type="PANTHER" id="PTHR33074:SF49">
    <property type="entry name" value="OS07G0258000 PROTEIN"/>
    <property type="match status" value="1"/>
</dbReference>
<dbReference type="AlphaFoldDB" id="A0A8T0TLC2"/>
<dbReference type="OrthoDB" id="681064at2759"/>